<dbReference type="InterPro" id="IPR003960">
    <property type="entry name" value="ATPase_AAA_CS"/>
</dbReference>
<evidence type="ECO:0000256" key="5">
    <source>
        <dbReference type="ARBA" id="ARBA00022741"/>
    </source>
</evidence>
<dbReference type="GO" id="GO:0005737">
    <property type="term" value="C:cytoplasm"/>
    <property type="evidence" value="ECO:0007669"/>
    <property type="project" value="UniProtKB-SubCell"/>
</dbReference>
<dbReference type="InterPro" id="IPR003593">
    <property type="entry name" value="AAA+_ATPase"/>
</dbReference>
<dbReference type="Gene3D" id="3.40.50.300">
    <property type="entry name" value="P-loop containing nucleotide triphosphate hydrolases"/>
    <property type="match status" value="1"/>
</dbReference>
<dbReference type="EMBL" id="NIRI02000042">
    <property type="protein sequence ID" value="KAG5451882.1"/>
    <property type="molecule type" value="Genomic_DNA"/>
</dbReference>
<dbReference type="InterPro" id="IPR041569">
    <property type="entry name" value="AAA_lid_3"/>
</dbReference>
<sequence>MTAVEKPVWDDVEEEVIEEVMRMSNDELVNRGRLLDAEIRFMKSELHHVDHEIKMKQAKVKESKSKIKMNKALPYLVANVVELLDVSPQDQEREDGANVDLDSLRKGKCAVIKTSTRQTYFLPVIGLVPAEELKPGDLVGVNKDTYLILEKLPPEFDSRVKAMEVDERPTERYSDIGGLDKQIQELIEAVVLPMTHKDRFEAIGIQPPKGVLLYGPPGTGKTLLARACAAQTKSTFLKLAGPQLVQMFIGDGAKLVRDAFQLAKEKEPSILFIDELDAIGTKRFDSERAGDREVQRTMLELLNQLDGFQPNHNIKVIAATNRVDILDPALLRSGRLDRKIEFPAPNEEARARIMQIHSRKMNVNKDVNFEELARCTDDFNGAQCKAVCVEAGMIALRRSASEITHEDYMDAILEVQAKKKTNLNYYA</sequence>
<comment type="subcellular location">
    <subcellularLocation>
        <location evidence="2">Cytoplasm</location>
    </subcellularLocation>
    <subcellularLocation>
        <location evidence="1">Nucleus</location>
    </subcellularLocation>
</comment>
<dbReference type="GO" id="GO:0005524">
    <property type="term" value="F:ATP binding"/>
    <property type="evidence" value="ECO:0007669"/>
    <property type="project" value="UniProtKB-KW"/>
</dbReference>
<dbReference type="SUPFAM" id="SSF52540">
    <property type="entry name" value="P-loop containing nucleoside triphosphate hydrolases"/>
    <property type="match status" value="1"/>
</dbReference>
<dbReference type="PANTHER" id="PTHR23073">
    <property type="entry name" value="26S PROTEASOME REGULATORY SUBUNIT"/>
    <property type="match status" value="1"/>
</dbReference>
<dbReference type="Pfam" id="PF16450">
    <property type="entry name" value="Prot_ATP_ID_OB_C"/>
    <property type="match status" value="1"/>
</dbReference>
<evidence type="ECO:0000256" key="7">
    <source>
        <dbReference type="ARBA" id="ARBA00022942"/>
    </source>
</evidence>
<evidence type="ECO:0000256" key="3">
    <source>
        <dbReference type="ARBA" id="ARBA00006914"/>
    </source>
</evidence>
<evidence type="ECO:0000259" key="10">
    <source>
        <dbReference type="SMART" id="SM00382"/>
    </source>
</evidence>
<dbReference type="FunCoup" id="A0A419PCQ6">
    <property type="interactions" value="1234"/>
</dbReference>
<dbReference type="GO" id="GO:0000502">
    <property type="term" value="C:proteasome complex"/>
    <property type="evidence" value="ECO:0007669"/>
    <property type="project" value="UniProtKB-KW"/>
</dbReference>
<dbReference type="Gene3D" id="2.40.50.140">
    <property type="entry name" value="Nucleic acid-binding proteins"/>
    <property type="match status" value="1"/>
</dbReference>
<dbReference type="InParanoid" id="A0A419PCQ6"/>
<keyword evidence="8" id="KW-0539">Nucleus</keyword>
<dbReference type="Pfam" id="PF17862">
    <property type="entry name" value="AAA_lid_3"/>
    <property type="match status" value="1"/>
</dbReference>
<dbReference type="GO" id="GO:0005634">
    <property type="term" value="C:nucleus"/>
    <property type="evidence" value="ECO:0007669"/>
    <property type="project" value="UniProtKB-SubCell"/>
</dbReference>
<dbReference type="InterPro" id="IPR027417">
    <property type="entry name" value="P-loop_NTPase"/>
</dbReference>
<evidence type="ECO:0000256" key="8">
    <source>
        <dbReference type="ARBA" id="ARBA00023242"/>
    </source>
</evidence>
<reference evidence="11 12" key="2">
    <citation type="journal article" date="2021" name="Genomics">
        <title>High-quality reference genome for Clonorchis sinensis.</title>
        <authorList>
            <person name="Young N.D."/>
            <person name="Stroehlein A.J."/>
            <person name="Kinkar L."/>
            <person name="Wang T."/>
            <person name="Sohn W.M."/>
            <person name="Chang B.C.H."/>
            <person name="Kaur P."/>
            <person name="Weisz D."/>
            <person name="Dudchenko O."/>
            <person name="Aiden E.L."/>
            <person name="Korhonen P.K."/>
            <person name="Gasser R.B."/>
        </authorList>
    </citation>
    <scope>NUCLEOTIDE SEQUENCE [LARGE SCALE GENOMIC DNA]</scope>
    <source>
        <strain evidence="11">Cs-k2</strain>
    </source>
</reference>
<dbReference type="GO" id="GO:0016887">
    <property type="term" value="F:ATP hydrolysis activity"/>
    <property type="evidence" value="ECO:0007669"/>
    <property type="project" value="InterPro"/>
</dbReference>
<evidence type="ECO:0000256" key="6">
    <source>
        <dbReference type="ARBA" id="ARBA00022840"/>
    </source>
</evidence>
<comment type="caution">
    <text evidence="11">The sequence shown here is derived from an EMBL/GenBank/DDBJ whole genome shotgun (WGS) entry which is preliminary data.</text>
</comment>
<proteinExistence type="inferred from homology"/>
<dbReference type="SMART" id="SM00382">
    <property type="entry name" value="AAA"/>
    <property type="match status" value="1"/>
</dbReference>
<protein>
    <submittedName>
        <fullName evidence="11">26S proteasome regulatory subunit 6A</fullName>
    </submittedName>
</protein>
<evidence type="ECO:0000256" key="1">
    <source>
        <dbReference type="ARBA" id="ARBA00004123"/>
    </source>
</evidence>
<evidence type="ECO:0000313" key="12">
    <source>
        <dbReference type="Proteomes" id="UP000286415"/>
    </source>
</evidence>
<evidence type="ECO:0000313" key="11">
    <source>
        <dbReference type="EMBL" id="KAG5451882.1"/>
    </source>
</evidence>
<dbReference type="STRING" id="79923.A0A419PCQ6"/>
<reference evidence="11 12" key="1">
    <citation type="journal article" date="2018" name="Biotechnol. Adv.">
        <title>Improved genomic resources and new bioinformatic workflow for the carcinogenic parasite Clonorchis sinensis: Biotechnological implications.</title>
        <authorList>
            <person name="Wang D."/>
            <person name="Korhonen P.K."/>
            <person name="Gasser R.B."/>
            <person name="Young N.D."/>
        </authorList>
    </citation>
    <scope>NUCLEOTIDE SEQUENCE [LARGE SCALE GENOMIC DNA]</scope>
    <source>
        <strain evidence="11">Cs-k2</strain>
    </source>
</reference>
<keyword evidence="6 9" id="KW-0067">ATP-binding</keyword>
<dbReference type="AlphaFoldDB" id="A0A419PCQ6"/>
<evidence type="ECO:0000256" key="4">
    <source>
        <dbReference type="ARBA" id="ARBA00022490"/>
    </source>
</evidence>
<organism evidence="11 12">
    <name type="scientific">Clonorchis sinensis</name>
    <name type="common">Chinese liver fluke</name>
    <dbReference type="NCBI Taxonomy" id="79923"/>
    <lineage>
        <taxon>Eukaryota</taxon>
        <taxon>Metazoa</taxon>
        <taxon>Spiralia</taxon>
        <taxon>Lophotrochozoa</taxon>
        <taxon>Platyhelminthes</taxon>
        <taxon>Trematoda</taxon>
        <taxon>Digenea</taxon>
        <taxon>Opisthorchiida</taxon>
        <taxon>Opisthorchiata</taxon>
        <taxon>Opisthorchiidae</taxon>
        <taxon>Clonorchis</taxon>
    </lineage>
</organism>
<name>A0A419PCQ6_CLOSI</name>
<dbReference type="Gene3D" id="1.10.8.60">
    <property type="match status" value="1"/>
</dbReference>
<gene>
    <name evidence="11" type="ORF">CSKR_111257</name>
</gene>
<evidence type="ECO:0000256" key="2">
    <source>
        <dbReference type="ARBA" id="ARBA00004496"/>
    </source>
</evidence>
<accession>A0A419PCQ6</accession>
<dbReference type="Proteomes" id="UP000286415">
    <property type="component" value="Unassembled WGS sequence"/>
</dbReference>
<dbReference type="InterPro" id="IPR003959">
    <property type="entry name" value="ATPase_AAA_core"/>
</dbReference>
<dbReference type="Pfam" id="PF00004">
    <property type="entry name" value="AAA"/>
    <property type="match status" value="1"/>
</dbReference>
<evidence type="ECO:0000256" key="9">
    <source>
        <dbReference type="RuleBase" id="RU003651"/>
    </source>
</evidence>
<keyword evidence="4" id="KW-0963">Cytoplasm</keyword>
<dbReference type="InterPro" id="IPR050221">
    <property type="entry name" value="26S_Proteasome_ATPase"/>
</dbReference>
<dbReference type="FunFam" id="1.10.8.60:FF:000009">
    <property type="entry name" value="26S protease regulatory subunit 6A"/>
    <property type="match status" value="1"/>
</dbReference>
<keyword evidence="7 11" id="KW-0647">Proteasome</keyword>
<feature type="domain" description="AAA+ ATPase" evidence="10">
    <location>
        <begin position="207"/>
        <end position="346"/>
    </location>
</feature>
<dbReference type="OrthoDB" id="9443236at2759"/>
<dbReference type="InterPro" id="IPR032501">
    <property type="entry name" value="Prot_ATP_ID_OB_2nd"/>
</dbReference>
<keyword evidence="5 9" id="KW-0547">Nucleotide-binding</keyword>
<dbReference type="PROSITE" id="PS00674">
    <property type="entry name" value="AAA"/>
    <property type="match status" value="1"/>
</dbReference>
<keyword evidence="12" id="KW-1185">Reference proteome</keyword>
<dbReference type="InterPro" id="IPR012340">
    <property type="entry name" value="NA-bd_OB-fold"/>
</dbReference>
<dbReference type="FunFam" id="2.40.50.140:FF:000076">
    <property type="entry name" value="26S protease regulatory subunit 6A"/>
    <property type="match status" value="1"/>
</dbReference>
<comment type="similarity">
    <text evidence="3 9">Belongs to the AAA ATPase family.</text>
</comment>
<dbReference type="FunFam" id="3.40.50.300:FF:000037">
    <property type="entry name" value="26S protease regulatory subunit 6A"/>
    <property type="match status" value="1"/>
</dbReference>